<feature type="transmembrane region" description="Helical" evidence="2">
    <location>
        <begin position="542"/>
        <end position="563"/>
    </location>
</feature>
<feature type="region of interest" description="Disordered" evidence="1">
    <location>
        <begin position="1"/>
        <end position="21"/>
    </location>
</feature>
<protein>
    <submittedName>
        <fullName evidence="3">Uncharacterized protein</fullName>
    </submittedName>
</protein>
<keyword evidence="2" id="KW-0472">Membrane</keyword>
<feature type="transmembrane region" description="Helical" evidence="2">
    <location>
        <begin position="764"/>
        <end position="783"/>
    </location>
</feature>
<keyword evidence="2" id="KW-1133">Transmembrane helix</keyword>
<feature type="compositionally biased region" description="Polar residues" evidence="1">
    <location>
        <begin position="664"/>
        <end position="674"/>
    </location>
</feature>
<gene>
    <name evidence="3" type="ORF">PSNMU_V1.4_AUG-EV-PASAV3_0004680</name>
</gene>
<feature type="compositionally biased region" description="Polar residues" evidence="1">
    <location>
        <begin position="694"/>
        <end position="710"/>
    </location>
</feature>
<feature type="transmembrane region" description="Helical" evidence="2">
    <location>
        <begin position="126"/>
        <end position="144"/>
    </location>
</feature>
<feature type="compositionally biased region" description="Polar residues" evidence="1">
    <location>
        <begin position="1"/>
        <end position="20"/>
    </location>
</feature>
<sequence>MDHSQEFSSSPVGNHNNGGIQDQRYRDGLIRLDPCHVQEDPQSLAQPTRYHPSTGNDEITPQQIAMAAIEIPHSSSTTYITGPGVALSETTVSLPPILRLLFGLNGLALSLLTLPIMYILNTRVEVPLPYLPAYGAIAFLPYSLKPMYAYASGLLAVEAPNEETGSPTTFAESNANSNSQYRNGYRHLRLFSALLTCNSVCTLLFACIPKGGVIAVLVVAFFRGITDSWAEFCLGLTLIDHARARASEETSSPYDTTVSKLQAEAATAGNLGAWLASFVTCLLFAVRYAVAHNNDDGGDEHSQQLSGGVANALVFVTASMQLMGAFAVFLYNNGRLASTRLFVTNLVGGYRELRTTASAQFTSEDDTENDRIGLFTNHLTAAPTELDSLRDEESSHPSYSSLEDLAHNEDSLSSTSTGNSNSVSAPDIVSATSYISGTAGRSPTKLFHWILVVLLQCILVIIALKGPIVEWSSHFLWSVSMGTLLCCIILTVLALFCGKAKNGNSQQTLRVGLYLVLRNAVPSDSAIIASFFYSLFGESQPFVLQLLGFLGMGVGSLSSLSYTKFFSTRFSTGRPLLCLMGGTVLMASVASLLNIAVFREYQHTVAHAGTEDSDAFSPTSPTSTKLFLIAVLAKFATAFFEEWAFLPELVLATTSVNIPIVPPTEQSAQVSNHNRSNRQEDTGSNNEELELSPISPTTTASRHPSNLERNSSSKREDDKRIAMEYGTLVSCIDFGDQLGSLMAAPLVAALSVSRDNNFLNMDRLILICAVANVIVTIGLLPLLTHKKTPK</sequence>
<proteinExistence type="predicted"/>
<feature type="transmembrane region" description="Helical" evidence="2">
    <location>
        <begin position="575"/>
        <end position="598"/>
    </location>
</feature>
<feature type="transmembrane region" description="Helical" evidence="2">
    <location>
        <begin position="271"/>
        <end position="290"/>
    </location>
</feature>
<evidence type="ECO:0000256" key="1">
    <source>
        <dbReference type="SAM" id="MobiDB-lite"/>
    </source>
</evidence>
<keyword evidence="2" id="KW-0812">Transmembrane</keyword>
<name>A0A448YVI3_9STRA</name>
<evidence type="ECO:0000313" key="4">
    <source>
        <dbReference type="Proteomes" id="UP000291116"/>
    </source>
</evidence>
<dbReference type="OrthoDB" id="47626at2759"/>
<feature type="transmembrane region" description="Helical" evidence="2">
    <location>
        <begin position="446"/>
        <end position="464"/>
    </location>
</feature>
<keyword evidence="4" id="KW-1185">Reference proteome</keyword>
<feature type="transmembrane region" description="Helical" evidence="2">
    <location>
        <begin position="97"/>
        <end position="120"/>
    </location>
</feature>
<dbReference type="EMBL" id="CAACVS010000009">
    <property type="protein sequence ID" value="VEU33778.1"/>
    <property type="molecule type" value="Genomic_DNA"/>
</dbReference>
<organism evidence="3 4">
    <name type="scientific">Pseudo-nitzschia multistriata</name>
    <dbReference type="NCBI Taxonomy" id="183589"/>
    <lineage>
        <taxon>Eukaryota</taxon>
        <taxon>Sar</taxon>
        <taxon>Stramenopiles</taxon>
        <taxon>Ochrophyta</taxon>
        <taxon>Bacillariophyta</taxon>
        <taxon>Bacillariophyceae</taxon>
        <taxon>Bacillariophycidae</taxon>
        <taxon>Bacillariales</taxon>
        <taxon>Bacillariaceae</taxon>
        <taxon>Pseudo-nitzschia</taxon>
    </lineage>
</organism>
<reference evidence="3 4" key="1">
    <citation type="submission" date="2019-01" db="EMBL/GenBank/DDBJ databases">
        <authorList>
            <person name="Ferrante I. M."/>
        </authorList>
    </citation>
    <scope>NUCLEOTIDE SEQUENCE [LARGE SCALE GENOMIC DNA]</scope>
    <source>
        <strain evidence="3 4">B856</strain>
    </source>
</reference>
<evidence type="ECO:0000313" key="3">
    <source>
        <dbReference type="EMBL" id="VEU33778.1"/>
    </source>
</evidence>
<dbReference type="Proteomes" id="UP000291116">
    <property type="component" value="Unassembled WGS sequence"/>
</dbReference>
<feature type="region of interest" description="Disordered" evidence="1">
    <location>
        <begin position="663"/>
        <end position="717"/>
    </location>
</feature>
<feature type="transmembrane region" description="Helical" evidence="2">
    <location>
        <begin position="476"/>
        <end position="496"/>
    </location>
</feature>
<dbReference type="AlphaFoldDB" id="A0A448YVI3"/>
<feature type="transmembrane region" description="Helical" evidence="2">
    <location>
        <begin position="310"/>
        <end position="331"/>
    </location>
</feature>
<accession>A0A448YVI3</accession>
<evidence type="ECO:0000256" key="2">
    <source>
        <dbReference type="SAM" id="Phobius"/>
    </source>
</evidence>